<evidence type="ECO:0000313" key="1">
    <source>
        <dbReference type="EMBL" id="KAA6395617.1"/>
    </source>
</evidence>
<dbReference type="Proteomes" id="UP000324800">
    <property type="component" value="Unassembled WGS sequence"/>
</dbReference>
<reference evidence="1 2" key="1">
    <citation type="submission" date="2019-03" db="EMBL/GenBank/DDBJ databases">
        <title>Single cell metagenomics reveals metabolic interactions within the superorganism composed of flagellate Streblomastix strix and complex community of Bacteroidetes bacteria on its surface.</title>
        <authorList>
            <person name="Treitli S.C."/>
            <person name="Kolisko M."/>
            <person name="Husnik F."/>
            <person name="Keeling P."/>
            <person name="Hampl V."/>
        </authorList>
    </citation>
    <scope>NUCLEOTIDE SEQUENCE [LARGE SCALE GENOMIC DNA]</scope>
    <source>
        <strain evidence="1">ST1C</strain>
    </source>
</reference>
<dbReference type="AlphaFoldDB" id="A0A5J4WKP2"/>
<organism evidence="1 2">
    <name type="scientific">Streblomastix strix</name>
    <dbReference type="NCBI Taxonomy" id="222440"/>
    <lineage>
        <taxon>Eukaryota</taxon>
        <taxon>Metamonada</taxon>
        <taxon>Preaxostyla</taxon>
        <taxon>Oxymonadida</taxon>
        <taxon>Streblomastigidae</taxon>
        <taxon>Streblomastix</taxon>
    </lineage>
</organism>
<comment type="caution">
    <text evidence="1">The sequence shown here is derived from an EMBL/GenBank/DDBJ whole genome shotgun (WGS) entry which is preliminary data.</text>
</comment>
<sequence length="427" mass="49539">MFQIHSRYYSSILLNQETEDNFVIQNDLQLQPSNLLTLIEQIPQSESELSKLEIVKQIELCIKQLCEGNPLIEISIDFCKQSLQLIDDVQSDVQKRILGVVLSIAELGSDIVEQHEVDNYFFQVFNESGLLQKIEILLNQEQKDQKEDDYSEHELILTQILALIKRRKYIKKELHGSALQAVGELIEYFNRVDKYLLESHAAFKHIIPIIFSFVRYKISLNQDILKFRSEQTNTYLPKLSDADGALNVLFGLLSRNQNLCDYAAFDPCIVFSLKKLIKLDRQRSGLVRNDAIAARIRINSNFCMYCLFRSEPDDLRVQRKKVQQLGFAQLQIEILSNFEENHEIIYRALFSIGEFFMLLNGGHICFSCMEDIEKDSCEGVEADGGIEVIDQYQYNHDKTEYTNVKVQAKESLNFACHLKNNSVFEWF</sequence>
<proteinExistence type="predicted"/>
<accession>A0A5J4WKP2</accession>
<gene>
    <name evidence="1" type="ORF">EZS28_008855</name>
</gene>
<evidence type="ECO:0000313" key="2">
    <source>
        <dbReference type="Proteomes" id="UP000324800"/>
    </source>
</evidence>
<name>A0A5J4WKP2_9EUKA</name>
<protein>
    <submittedName>
        <fullName evidence="1">Uncharacterized protein</fullName>
    </submittedName>
</protein>
<dbReference type="EMBL" id="SNRW01001636">
    <property type="protein sequence ID" value="KAA6395617.1"/>
    <property type="molecule type" value="Genomic_DNA"/>
</dbReference>